<name>A0A0F9MDH5_9ZZZZ</name>
<dbReference type="EMBL" id="LAZR01005753">
    <property type="protein sequence ID" value="KKM97381.1"/>
    <property type="molecule type" value="Genomic_DNA"/>
</dbReference>
<sequence>MTLDTLALPLASTTKPPSGLIRDDELGHHYKSRGRYLYHNRKRSFWRHNILAWLRDHVWSNIPHLYYNLVLGHDLHISTYAELYVRHYHATERDPFTGAMGWMENVGLVSRGKVTTEFRDFEVDQLQAEDSTYGDFKFHRPGTSAQAESNGDTGLIADAGLEATGTQIEGATADIYKSVATVTADATETWQEHSIANLTGAGGGELMDRSLISPTVSVVNLDTVEFTYEITKNAEA</sequence>
<dbReference type="AlphaFoldDB" id="A0A0F9MDH5"/>
<proteinExistence type="predicted"/>
<comment type="caution">
    <text evidence="1">The sequence shown here is derived from an EMBL/GenBank/DDBJ whole genome shotgun (WGS) entry which is preliminary data.</text>
</comment>
<protein>
    <submittedName>
        <fullName evidence="1">Uncharacterized protein</fullName>
    </submittedName>
</protein>
<reference evidence="1" key="1">
    <citation type="journal article" date="2015" name="Nature">
        <title>Complex archaea that bridge the gap between prokaryotes and eukaryotes.</title>
        <authorList>
            <person name="Spang A."/>
            <person name="Saw J.H."/>
            <person name="Jorgensen S.L."/>
            <person name="Zaremba-Niedzwiedzka K."/>
            <person name="Martijn J."/>
            <person name="Lind A.E."/>
            <person name="van Eijk R."/>
            <person name="Schleper C."/>
            <person name="Guy L."/>
            <person name="Ettema T.J."/>
        </authorList>
    </citation>
    <scope>NUCLEOTIDE SEQUENCE</scope>
</reference>
<evidence type="ECO:0000313" key="1">
    <source>
        <dbReference type="EMBL" id="KKM97381.1"/>
    </source>
</evidence>
<gene>
    <name evidence="1" type="ORF">LCGC14_1168500</name>
</gene>
<organism evidence="1">
    <name type="scientific">marine sediment metagenome</name>
    <dbReference type="NCBI Taxonomy" id="412755"/>
    <lineage>
        <taxon>unclassified sequences</taxon>
        <taxon>metagenomes</taxon>
        <taxon>ecological metagenomes</taxon>
    </lineage>
</organism>
<accession>A0A0F9MDH5</accession>